<evidence type="ECO:0000256" key="6">
    <source>
        <dbReference type="SAM" id="MobiDB-lite"/>
    </source>
</evidence>
<feature type="compositionally biased region" description="Polar residues" evidence="6">
    <location>
        <begin position="305"/>
        <end position="314"/>
    </location>
</feature>
<evidence type="ECO:0000256" key="3">
    <source>
        <dbReference type="ARBA" id="ARBA00022989"/>
    </source>
</evidence>
<dbReference type="PANTHER" id="PTHR33048:SF157">
    <property type="entry name" value="INTEGRAL MEMBRANE PROTEIN"/>
    <property type="match status" value="1"/>
</dbReference>
<protein>
    <recommendedName>
        <fullName evidence="8">Rhodopsin domain-containing protein</fullName>
    </recommendedName>
</protein>
<feature type="domain" description="Rhodopsin" evidence="8">
    <location>
        <begin position="26"/>
        <end position="278"/>
    </location>
</feature>
<feature type="transmembrane region" description="Helical" evidence="7">
    <location>
        <begin position="9"/>
        <end position="30"/>
    </location>
</feature>
<feature type="region of interest" description="Disordered" evidence="6">
    <location>
        <begin position="305"/>
        <end position="335"/>
    </location>
</feature>
<sequence length="389" mass="43062">MSDTSKDGLLALCFSMMILPIIAIGLRFSARKQQRVPLMADDWTATVALVSHIGATICMLKMVHHQGLSHASLDLTPEQIAAGDETERVLRILVGVLIRCTLAFVKLSAVFFYRRIFCSSGRLGIFNILTWSTIVLVALWLLVFEFLLVFQCGSGSWRHKMGSFSQTCTLVLPSVVGFSISDFILDIWILALPIRGILRLHTTLQRKLSIVGIFLLASVGLGASTVRMVISIRIQLGDVAFLFNTDPENRLSQMAFYAMLECGMALIAINLPSLRVLVGSPNMTKLAEMARSMLQLSFLCDNHSDSGPNHSSVRNNDDAKSFQSSRIDPAEGTEVPSNDYLQVRLSFLEDLEGQRWSFTEVQTTKPRKGQHEGLQQSEPAQSSLRGRAP</sequence>
<gene>
    <name evidence="9" type="ORF">PG991_014264</name>
</gene>
<dbReference type="Pfam" id="PF20684">
    <property type="entry name" value="Fung_rhodopsin"/>
    <property type="match status" value="1"/>
</dbReference>
<feature type="transmembrane region" description="Helical" evidence="7">
    <location>
        <begin position="210"/>
        <end position="234"/>
    </location>
</feature>
<accession>A0ABR1R940</accession>
<evidence type="ECO:0000313" key="9">
    <source>
        <dbReference type="EMBL" id="KAK8002042.1"/>
    </source>
</evidence>
<keyword evidence="10" id="KW-1185">Reference proteome</keyword>
<dbReference type="InterPro" id="IPR049326">
    <property type="entry name" value="Rhodopsin_dom_fungi"/>
</dbReference>
<dbReference type="Proteomes" id="UP001396898">
    <property type="component" value="Unassembled WGS sequence"/>
</dbReference>
<feature type="compositionally biased region" description="Polar residues" evidence="6">
    <location>
        <begin position="373"/>
        <end position="389"/>
    </location>
</feature>
<evidence type="ECO:0000256" key="4">
    <source>
        <dbReference type="ARBA" id="ARBA00023136"/>
    </source>
</evidence>
<feature type="transmembrane region" description="Helical" evidence="7">
    <location>
        <begin position="92"/>
        <end position="113"/>
    </location>
</feature>
<dbReference type="PANTHER" id="PTHR33048">
    <property type="entry name" value="PTH11-LIKE INTEGRAL MEMBRANE PROTEIN (AFU_ORTHOLOGUE AFUA_5G11245)"/>
    <property type="match status" value="1"/>
</dbReference>
<evidence type="ECO:0000256" key="1">
    <source>
        <dbReference type="ARBA" id="ARBA00004141"/>
    </source>
</evidence>
<evidence type="ECO:0000256" key="5">
    <source>
        <dbReference type="ARBA" id="ARBA00038359"/>
    </source>
</evidence>
<feature type="region of interest" description="Disordered" evidence="6">
    <location>
        <begin position="358"/>
        <end position="389"/>
    </location>
</feature>
<keyword evidence="4 7" id="KW-0472">Membrane</keyword>
<reference evidence="9 10" key="1">
    <citation type="submission" date="2023-01" db="EMBL/GenBank/DDBJ databases">
        <title>Analysis of 21 Apiospora genomes using comparative genomics revels a genus with tremendous synthesis potential of carbohydrate active enzymes and secondary metabolites.</title>
        <authorList>
            <person name="Sorensen T."/>
        </authorList>
    </citation>
    <scope>NUCLEOTIDE SEQUENCE [LARGE SCALE GENOMIC DNA]</scope>
    <source>
        <strain evidence="9 10">CBS 20057</strain>
    </source>
</reference>
<evidence type="ECO:0000256" key="2">
    <source>
        <dbReference type="ARBA" id="ARBA00022692"/>
    </source>
</evidence>
<keyword evidence="3 7" id="KW-1133">Transmembrane helix</keyword>
<comment type="similarity">
    <text evidence="5">Belongs to the SAT4 family.</text>
</comment>
<comment type="caution">
    <text evidence="9">The sequence shown here is derived from an EMBL/GenBank/DDBJ whole genome shotgun (WGS) entry which is preliminary data.</text>
</comment>
<organism evidence="9 10">
    <name type="scientific">Apiospora marii</name>
    <dbReference type="NCBI Taxonomy" id="335849"/>
    <lineage>
        <taxon>Eukaryota</taxon>
        <taxon>Fungi</taxon>
        <taxon>Dikarya</taxon>
        <taxon>Ascomycota</taxon>
        <taxon>Pezizomycotina</taxon>
        <taxon>Sordariomycetes</taxon>
        <taxon>Xylariomycetidae</taxon>
        <taxon>Amphisphaeriales</taxon>
        <taxon>Apiosporaceae</taxon>
        <taxon>Apiospora</taxon>
    </lineage>
</organism>
<dbReference type="InterPro" id="IPR052337">
    <property type="entry name" value="SAT4-like"/>
</dbReference>
<evidence type="ECO:0000313" key="10">
    <source>
        <dbReference type="Proteomes" id="UP001396898"/>
    </source>
</evidence>
<feature type="transmembrane region" description="Helical" evidence="7">
    <location>
        <begin position="125"/>
        <end position="150"/>
    </location>
</feature>
<evidence type="ECO:0000256" key="7">
    <source>
        <dbReference type="SAM" id="Phobius"/>
    </source>
</evidence>
<feature type="transmembrane region" description="Helical" evidence="7">
    <location>
        <begin position="170"/>
        <end position="198"/>
    </location>
</feature>
<proteinExistence type="inferred from homology"/>
<evidence type="ECO:0000259" key="8">
    <source>
        <dbReference type="Pfam" id="PF20684"/>
    </source>
</evidence>
<dbReference type="EMBL" id="JAQQWI010000018">
    <property type="protein sequence ID" value="KAK8002042.1"/>
    <property type="molecule type" value="Genomic_DNA"/>
</dbReference>
<comment type="subcellular location">
    <subcellularLocation>
        <location evidence="1">Membrane</location>
        <topology evidence="1">Multi-pass membrane protein</topology>
    </subcellularLocation>
</comment>
<keyword evidence="2 7" id="KW-0812">Transmembrane</keyword>
<name>A0ABR1R940_9PEZI</name>